<dbReference type="HAMAP" id="MF_00222">
    <property type="entry name" value="Shikimate_DH_AroE"/>
    <property type="match status" value="1"/>
</dbReference>
<dbReference type="PANTHER" id="PTHR21089">
    <property type="entry name" value="SHIKIMATE DEHYDROGENASE"/>
    <property type="match status" value="1"/>
</dbReference>
<comment type="catalytic activity">
    <reaction evidence="7 8">
        <text>shikimate + NADP(+) = 3-dehydroshikimate + NADPH + H(+)</text>
        <dbReference type="Rhea" id="RHEA:17737"/>
        <dbReference type="ChEBI" id="CHEBI:15378"/>
        <dbReference type="ChEBI" id="CHEBI:16630"/>
        <dbReference type="ChEBI" id="CHEBI:36208"/>
        <dbReference type="ChEBI" id="CHEBI:57783"/>
        <dbReference type="ChEBI" id="CHEBI:58349"/>
        <dbReference type="EC" id="1.1.1.25"/>
    </reaction>
</comment>
<feature type="binding site" evidence="8">
    <location>
        <position position="65"/>
    </location>
    <ligand>
        <name>shikimate</name>
        <dbReference type="ChEBI" id="CHEBI:36208"/>
    </ligand>
</feature>
<comment type="caution">
    <text evidence="8">Lacks conserved residue(s) required for the propagation of feature annotation.</text>
</comment>
<evidence type="ECO:0000256" key="4">
    <source>
        <dbReference type="ARBA" id="ARBA00022857"/>
    </source>
</evidence>
<reference evidence="12 13" key="1">
    <citation type="submission" date="2018-09" db="EMBL/GenBank/DDBJ databases">
        <title>Genomic Encyclopedia of Archaeal and Bacterial Type Strains, Phase II (KMG-II): from individual species to whole genera.</title>
        <authorList>
            <person name="Goeker M."/>
        </authorList>
    </citation>
    <scope>NUCLEOTIDE SEQUENCE [LARGE SCALE GENOMIC DNA]</scope>
    <source>
        <strain evidence="12 13">DSM 17008</strain>
    </source>
</reference>
<feature type="binding site" evidence="8">
    <location>
        <position position="105"/>
    </location>
    <ligand>
        <name>shikimate</name>
        <dbReference type="ChEBI" id="CHEBI:36208"/>
    </ligand>
</feature>
<feature type="domain" description="Shikimate dehydrogenase substrate binding N-terminal" evidence="10">
    <location>
        <begin position="10"/>
        <end position="92"/>
    </location>
</feature>
<dbReference type="EC" id="1.1.1.25" evidence="2 8"/>
<evidence type="ECO:0000256" key="8">
    <source>
        <dbReference type="HAMAP-Rule" id="MF_00222"/>
    </source>
</evidence>
<evidence type="ECO:0000256" key="2">
    <source>
        <dbReference type="ARBA" id="ARBA00012962"/>
    </source>
</evidence>
<dbReference type="SUPFAM" id="SSF51735">
    <property type="entry name" value="NAD(P)-binding Rossmann-fold domains"/>
    <property type="match status" value="1"/>
</dbReference>
<feature type="binding site" evidence="8">
    <location>
        <position position="252"/>
    </location>
    <ligand>
        <name>shikimate</name>
        <dbReference type="ChEBI" id="CHEBI:36208"/>
    </ligand>
</feature>
<organism evidence="12 13">
    <name type="scientific">Sinobaca qinghaiensis</name>
    <dbReference type="NCBI Taxonomy" id="342944"/>
    <lineage>
        <taxon>Bacteria</taxon>
        <taxon>Bacillati</taxon>
        <taxon>Bacillota</taxon>
        <taxon>Bacilli</taxon>
        <taxon>Bacillales</taxon>
        <taxon>Sporolactobacillaceae</taxon>
        <taxon>Sinobaca</taxon>
    </lineage>
</organism>
<feature type="domain" description="SDH C-terminal" evidence="11">
    <location>
        <begin position="245"/>
        <end position="275"/>
    </location>
</feature>
<keyword evidence="6 8" id="KW-0057">Aromatic amino acid biosynthesis</keyword>
<dbReference type="PANTHER" id="PTHR21089:SF1">
    <property type="entry name" value="BIFUNCTIONAL 3-DEHYDROQUINATE DEHYDRATASE_SHIKIMATE DEHYDROGENASE, CHLOROPLASTIC"/>
    <property type="match status" value="1"/>
</dbReference>
<feature type="active site" description="Proton acceptor" evidence="8">
    <location>
        <position position="69"/>
    </location>
</feature>
<evidence type="ECO:0000256" key="7">
    <source>
        <dbReference type="ARBA" id="ARBA00049442"/>
    </source>
</evidence>
<dbReference type="CDD" id="cd01065">
    <property type="entry name" value="NAD_bind_Shikimate_DH"/>
    <property type="match status" value="1"/>
</dbReference>
<keyword evidence="5 8" id="KW-0560">Oxidoreductase</keyword>
<dbReference type="InterPro" id="IPR011342">
    <property type="entry name" value="Shikimate_DH"/>
</dbReference>
<gene>
    <name evidence="8" type="primary">aroE</name>
    <name evidence="12" type="ORF">ATL39_2260</name>
</gene>
<feature type="binding site" evidence="8">
    <location>
        <begin position="18"/>
        <end position="20"/>
    </location>
    <ligand>
        <name>shikimate</name>
        <dbReference type="ChEBI" id="CHEBI:36208"/>
    </ligand>
</feature>
<feature type="domain" description="Quinate/shikimate 5-dehydrogenase/glutamyl-tRNA reductase" evidence="9">
    <location>
        <begin position="115"/>
        <end position="196"/>
    </location>
</feature>
<dbReference type="InterPro" id="IPR036291">
    <property type="entry name" value="NAD(P)-bd_dom_sf"/>
</dbReference>
<dbReference type="SUPFAM" id="SSF53223">
    <property type="entry name" value="Aminoacid dehydrogenase-like, N-terminal domain"/>
    <property type="match status" value="1"/>
</dbReference>
<dbReference type="RefSeq" id="WP_281270893.1">
    <property type="nucleotide sequence ID" value="NZ_RAPK01000009.1"/>
</dbReference>
<dbReference type="Pfam" id="PF18317">
    <property type="entry name" value="SDH_C"/>
    <property type="match status" value="1"/>
</dbReference>
<evidence type="ECO:0000259" key="10">
    <source>
        <dbReference type="Pfam" id="PF08501"/>
    </source>
</evidence>
<dbReference type="Pfam" id="PF08501">
    <property type="entry name" value="Shikimate_dh_N"/>
    <property type="match status" value="1"/>
</dbReference>
<keyword evidence="3 8" id="KW-0028">Amino-acid biosynthesis</keyword>
<evidence type="ECO:0000256" key="1">
    <source>
        <dbReference type="ARBA" id="ARBA00004871"/>
    </source>
</evidence>
<dbReference type="InterPro" id="IPR022893">
    <property type="entry name" value="Shikimate_DH_fam"/>
</dbReference>
<sequence>MTDGIKLLGLFGHPVHHSLSPAMHNKEFMALNLPYYYQAFDVAPANLKEAVAGIRALGIRGVNVTIPHKVDVMQYLDDVDEHAELIGAVNTIVNENGYLTGFNTDSKGFMDSLKEETAADIEKSRILVIGAGGAARAVLTGLWSSGASDVCLTNRSMEKAQHLAGKFEGRLSLKVWSKEEAAAKNNEYDIIINTTSLGMSPNTKEKPWPTDRIKPECICCDLIYNPLKTEWLHEMEEKGNLTLNGLGMFVRQGAASFEKWTGSYPDVHRMKETVLQNLGGK</sequence>
<keyword evidence="4 8" id="KW-0521">NADP</keyword>
<protein>
    <recommendedName>
        <fullName evidence="2 8">Shikimate dehydrogenase (NADP(+))</fullName>
        <shortName evidence="8">SDH</shortName>
        <ecNumber evidence="2 8">1.1.1.25</ecNumber>
    </recommendedName>
</protein>
<feature type="binding site" evidence="8">
    <location>
        <position position="245"/>
    </location>
    <ligand>
        <name>NADP(+)</name>
        <dbReference type="ChEBI" id="CHEBI:58349"/>
    </ligand>
</feature>
<dbReference type="FunFam" id="3.40.50.10860:FF:000004">
    <property type="entry name" value="Quinate/shikimate dehydrogenase"/>
    <property type="match status" value="1"/>
</dbReference>
<keyword evidence="13" id="KW-1185">Reference proteome</keyword>
<comment type="function">
    <text evidence="8">Involved in the biosynthesis of the chorismate, which leads to the biosynthesis of aromatic amino acids. Catalyzes the reversible NADPH linked reduction of 3-dehydroshikimate (DHSA) to yield shikimate (SA).</text>
</comment>
<feature type="binding site" evidence="8">
    <location>
        <position position="90"/>
    </location>
    <ligand>
        <name>shikimate</name>
        <dbReference type="ChEBI" id="CHEBI:36208"/>
    </ligand>
</feature>
<comment type="subunit">
    <text evidence="8">Homodimer.</text>
</comment>
<evidence type="ECO:0000313" key="12">
    <source>
        <dbReference type="EMBL" id="RKD73058.1"/>
    </source>
</evidence>
<feature type="binding site" evidence="8">
    <location>
        <position position="224"/>
    </location>
    <ligand>
        <name>shikimate</name>
        <dbReference type="ChEBI" id="CHEBI:36208"/>
    </ligand>
</feature>
<dbReference type="AlphaFoldDB" id="A0A419V3I6"/>
<dbReference type="GO" id="GO:0019632">
    <property type="term" value="P:shikimate metabolic process"/>
    <property type="evidence" value="ECO:0007669"/>
    <property type="project" value="InterPro"/>
</dbReference>
<dbReference type="InterPro" id="IPR041121">
    <property type="entry name" value="SDH_C"/>
</dbReference>
<dbReference type="GO" id="GO:0050661">
    <property type="term" value="F:NADP binding"/>
    <property type="evidence" value="ECO:0007669"/>
    <property type="project" value="InterPro"/>
</dbReference>
<feature type="binding site" evidence="8">
    <location>
        <position position="222"/>
    </location>
    <ligand>
        <name>NADP(+)</name>
        <dbReference type="ChEBI" id="CHEBI:58349"/>
    </ligand>
</feature>
<dbReference type="GO" id="GO:0009073">
    <property type="term" value="P:aromatic amino acid family biosynthetic process"/>
    <property type="evidence" value="ECO:0007669"/>
    <property type="project" value="UniProtKB-KW"/>
</dbReference>
<dbReference type="NCBIfam" id="NF001319">
    <property type="entry name" value="PRK00258.3-3"/>
    <property type="match status" value="1"/>
</dbReference>
<dbReference type="UniPathway" id="UPA00053">
    <property type="reaction ID" value="UER00087"/>
</dbReference>
<dbReference type="Proteomes" id="UP000285120">
    <property type="component" value="Unassembled WGS sequence"/>
</dbReference>
<evidence type="ECO:0000256" key="5">
    <source>
        <dbReference type="ARBA" id="ARBA00023002"/>
    </source>
</evidence>
<dbReference type="NCBIfam" id="TIGR00507">
    <property type="entry name" value="aroE"/>
    <property type="match status" value="1"/>
</dbReference>
<dbReference type="EMBL" id="RAPK01000009">
    <property type="protein sequence ID" value="RKD73058.1"/>
    <property type="molecule type" value="Genomic_DNA"/>
</dbReference>
<dbReference type="InterPro" id="IPR046346">
    <property type="entry name" value="Aminoacid_DH-like_N_sf"/>
</dbReference>
<dbReference type="InterPro" id="IPR006151">
    <property type="entry name" value="Shikm_DH/Glu-tRNA_Rdtase"/>
</dbReference>
<comment type="pathway">
    <text evidence="1 8">Metabolic intermediate biosynthesis; chorismate biosynthesis; chorismate from D-erythrose 4-phosphate and phosphoenolpyruvate: step 4/7.</text>
</comment>
<dbReference type="Gene3D" id="3.40.50.720">
    <property type="entry name" value="NAD(P)-binding Rossmann-like Domain"/>
    <property type="match status" value="1"/>
</dbReference>
<dbReference type="GO" id="GO:0009423">
    <property type="term" value="P:chorismate biosynthetic process"/>
    <property type="evidence" value="ECO:0007669"/>
    <property type="project" value="UniProtKB-UniRule"/>
</dbReference>
<feature type="binding site" evidence="8">
    <location>
        <position position="81"/>
    </location>
    <ligand>
        <name>NADP(+)</name>
        <dbReference type="ChEBI" id="CHEBI:58349"/>
    </ligand>
</feature>
<proteinExistence type="inferred from homology"/>
<evidence type="ECO:0000256" key="3">
    <source>
        <dbReference type="ARBA" id="ARBA00022605"/>
    </source>
</evidence>
<feature type="binding site" evidence="8">
    <location>
        <begin position="130"/>
        <end position="134"/>
    </location>
    <ligand>
        <name>NADP(+)</name>
        <dbReference type="ChEBI" id="CHEBI:58349"/>
    </ligand>
</feature>
<dbReference type="Pfam" id="PF01488">
    <property type="entry name" value="Shikimate_DH"/>
    <property type="match status" value="1"/>
</dbReference>
<name>A0A419V3I6_9BACL</name>
<evidence type="ECO:0000259" key="9">
    <source>
        <dbReference type="Pfam" id="PF01488"/>
    </source>
</evidence>
<dbReference type="GO" id="GO:0008652">
    <property type="term" value="P:amino acid biosynthetic process"/>
    <property type="evidence" value="ECO:0007669"/>
    <property type="project" value="UniProtKB-KW"/>
</dbReference>
<comment type="caution">
    <text evidence="12">The sequence shown here is derived from an EMBL/GenBank/DDBJ whole genome shotgun (WGS) entry which is preliminary data.</text>
</comment>
<dbReference type="Gene3D" id="3.40.50.10860">
    <property type="entry name" value="Leucine Dehydrogenase, chain A, domain 1"/>
    <property type="match status" value="1"/>
</dbReference>
<evidence type="ECO:0000256" key="6">
    <source>
        <dbReference type="ARBA" id="ARBA00023141"/>
    </source>
</evidence>
<dbReference type="InterPro" id="IPR013708">
    <property type="entry name" value="Shikimate_DH-bd_N"/>
</dbReference>
<comment type="similarity">
    <text evidence="8">Belongs to the shikimate dehydrogenase family.</text>
</comment>
<evidence type="ECO:0000259" key="11">
    <source>
        <dbReference type="Pfam" id="PF18317"/>
    </source>
</evidence>
<evidence type="ECO:0000313" key="13">
    <source>
        <dbReference type="Proteomes" id="UP000285120"/>
    </source>
</evidence>
<accession>A0A419V3I6</accession>
<dbReference type="GO" id="GO:0004764">
    <property type="term" value="F:shikimate 3-dehydrogenase (NADP+) activity"/>
    <property type="evidence" value="ECO:0007669"/>
    <property type="project" value="UniProtKB-UniRule"/>
</dbReference>